<keyword evidence="4" id="KW-0997">Cell inner membrane</keyword>
<dbReference type="SUPFAM" id="SSF52540">
    <property type="entry name" value="P-loop containing nucleoside triphosphate hydrolases"/>
    <property type="match status" value="2"/>
</dbReference>
<feature type="region of interest" description="PtIM" evidence="14">
    <location>
        <begin position="242"/>
        <end position="322"/>
    </location>
</feature>
<keyword evidence="2" id="KW-1003">Cell membrane</keyword>
<keyword evidence="6 14" id="KW-0699">rRNA-binding</keyword>
<dbReference type="FunFam" id="3.40.50.300:FF:000183">
    <property type="entry name" value="ABC transporter ATP-binding protein yjjK"/>
    <property type="match status" value="1"/>
</dbReference>
<sequence>MAQYVFSMNRVGKIVPPKRHILKDISLSFFPGAKIGVLGLNGSGKSTLLKIMAGVDKEIEGEAIPMANLNIGYLPQEPQLDPEQTVREAVEGGMGEIMEARTKLDEIYAAYAEPDADFDALAAEQAKYEAILAASDGNNIEQTLEVAADALRLPPWDAKIGVLSGGEKRRVALARLLLSKPDMLLLDEPTNHLDAESVDWLEQFLTRFPGTVVAVTHDRYFLDNAAEWILELDRGHGIPWKGNYSSWLDQKEQRLKQEEASESARQKALKKELEWVRQNPKGRQAKSKARLARFDELNSQEYQKRNETQEIFIPVGERLGNEVIEFKNVSKAFGDRLLIDDLSFTVPPGAIVGIIGPNGAGKSTFFKMLTGREQPDSGEIKVGPTVKMAYVDQSRDALDGTKTVFEEISGGADVLTVGKYETPSRAYIGRFNFKGSDQQKQVGSLSGGERGRLHMAKTLISGGNVLLLDEPSNDLDVETLRALEDALLEFAGCVMVISHDRWFLDRIATHILAFEGDSHVEFFPGNYQEYEADKKKRLGEEAAKPKRIRYKPIAR</sequence>
<comment type="domain">
    <text evidence="14">The P-site tRNA interaction motif (PtIM domain) probably interacts with the P-site tRNA(fMet) as well as the 23S rRNA.</text>
</comment>
<evidence type="ECO:0000256" key="10">
    <source>
        <dbReference type="ARBA" id="ARBA00022840"/>
    </source>
</evidence>
<keyword evidence="3 14" id="KW-0963">Cytoplasm</keyword>
<comment type="similarity">
    <text evidence="1 14">Belongs to the ABC transporter superfamily. ABCF family. Translational throttle EttA subfamily.</text>
</comment>
<evidence type="ECO:0000256" key="1">
    <source>
        <dbReference type="ARBA" id="ARBA00005868"/>
    </source>
</evidence>
<dbReference type="EC" id="3.6.1.-" evidence="14"/>
<name>A0A5E5AIS3_9BURK</name>
<evidence type="ECO:0000256" key="5">
    <source>
        <dbReference type="ARBA" id="ARBA00022555"/>
    </source>
</evidence>
<evidence type="ECO:0000256" key="2">
    <source>
        <dbReference type="ARBA" id="ARBA00022475"/>
    </source>
</evidence>
<keyword evidence="11 14" id="KW-0810">Translation regulation</keyword>
<evidence type="ECO:0000256" key="13">
    <source>
        <dbReference type="ARBA" id="ARBA00022917"/>
    </source>
</evidence>
<dbReference type="HAMAP" id="MF_00847">
    <property type="entry name" value="EttA"/>
    <property type="match status" value="1"/>
</dbReference>
<dbReference type="Gene3D" id="3.40.50.300">
    <property type="entry name" value="P-loop containing nucleotide triphosphate hydrolases"/>
    <property type="match status" value="2"/>
</dbReference>
<keyword evidence="17" id="KW-1185">Reference proteome</keyword>
<dbReference type="OrthoDB" id="9762051at2"/>
<evidence type="ECO:0000256" key="4">
    <source>
        <dbReference type="ARBA" id="ARBA00022519"/>
    </source>
</evidence>
<dbReference type="AlphaFoldDB" id="A0A5E5AIS3"/>
<dbReference type="CDD" id="cd03221">
    <property type="entry name" value="ABCF_EF-3"/>
    <property type="match status" value="2"/>
</dbReference>
<accession>A0A5E5AIS3</accession>
<dbReference type="InterPro" id="IPR003439">
    <property type="entry name" value="ABC_transporter-like_ATP-bd"/>
</dbReference>
<comment type="domain">
    <text evidence="14">The arm domain is inserted in the first ABC transporter domain. Probably contacts ribosomal protein L1.</text>
</comment>
<feature type="domain" description="ABC transporter" evidence="15">
    <location>
        <begin position="324"/>
        <end position="550"/>
    </location>
</feature>
<dbReference type="GO" id="GO:0005524">
    <property type="term" value="F:ATP binding"/>
    <property type="evidence" value="ECO:0007669"/>
    <property type="project" value="UniProtKB-UniRule"/>
</dbReference>
<evidence type="ECO:0000256" key="6">
    <source>
        <dbReference type="ARBA" id="ARBA00022730"/>
    </source>
</evidence>
<dbReference type="Proteomes" id="UP000414136">
    <property type="component" value="Unassembled WGS sequence"/>
</dbReference>
<keyword evidence="5 14" id="KW-0820">tRNA-binding</keyword>
<keyword evidence="10 14" id="KW-0067">ATP-binding</keyword>
<keyword evidence="9 14" id="KW-0378">Hydrolase</keyword>
<keyword evidence="12 14" id="KW-0694">RNA-binding</keyword>
<dbReference type="Pfam" id="PF00005">
    <property type="entry name" value="ABC_tran"/>
    <property type="match status" value="2"/>
</dbReference>
<evidence type="ECO:0000256" key="7">
    <source>
        <dbReference type="ARBA" id="ARBA00022737"/>
    </source>
</evidence>
<feature type="domain" description="ABC transporter" evidence="15">
    <location>
        <begin position="6"/>
        <end position="260"/>
    </location>
</feature>
<evidence type="ECO:0000256" key="9">
    <source>
        <dbReference type="ARBA" id="ARBA00022801"/>
    </source>
</evidence>
<evidence type="ECO:0000313" key="17">
    <source>
        <dbReference type="Proteomes" id="UP000414136"/>
    </source>
</evidence>
<comment type="caution">
    <text evidence="14">Lacks conserved residue(s) required for the propagation of feature annotation.</text>
</comment>
<evidence type="ECO:0000259" key="15">
    <source>
        <dbReference type="PROSITE" id="PS50893"/>
    </source>
</evidence>
<evidence type="ECO:0000256" key="8">
    <source>
        <dbReference type="ARBA" id="ARBA00022741"/>
    </source>
</evidence>
<evidence type="ECO:0000256" key="12">
    <source>
        <dbReference type="ARBA" id="ARBA00022884"/>
    </source>
</evidence>
<dbReference type="GO" id="GO:0043022">
    <property type="term" value="F:ribosome binding"/>
    <property type="evidence" value="ECO:0007669"/>
    <property type="project" value="UniProtKB-UniRule"/>
</dbReference>
<dbReference type="FunFam" id="3.40.50.300:FF:000011">
    <property type="entry name" value="Putative ABC transporter ATP-binding component"/>
    <property type="match status" value="1"/>
</dbReference>
<evidence type="ECO:0000256" key="11">
    <source>
        <dbReference type="ARBA" id="ARBA00022845"/>
    </source>
</evidence>
<dbReference type="GO" id="GO:0005737">
    <property type="term" value="C:cytoplasm"/>
    <property type="evidence" value="ECO:0007669"/>
    <property type="project" value="UniProtKB-SubCell"/>
</dbReference>
<dbReference type="NCBIfam" id="TIGR03719">
    <property type="entry name" value="ABC_ABC_ChvD"/>
    <property type="match status" value="1"/>
</dbReference>
<comment type="function">
    <text evidence="14">A translation factor that gates the progression of the 70S ribosomal initiation complex (IC, containing tRNA(fMet) in the P-site) into the translation elongation cycle by using a mechanism sensitive to the ATP/ADP ratio. Binds to the 70S ribosome E-site where it modulates the state of the translating ribosome during subunit translocation. ATP hydrolysis probably frees it from the ribosome, which can enter the elongation phase.</text>
</comment>
<evidence type="ECO:0000256" key="3">
    <source>
        <dbReference type="ARBA" id="ARBA00022490"/>
    </source>
</evidence>
<comment type="subcellular location">
    <subcellularLocation>
        <location evidence="14">Cytoplasm</location>
    </subcellularLocation>
    <text evidence="14">Associates with ribosomes and polysomes.</text>
</comment>
<dbReference type="InterPro" id="IPR032781">
    <property type="entry name" value="ABC_tran_Xtn"/>
</dbReference>
<feature type="binding site" evidence="14">
    <location>
        <begin position="356"/>
        <end position="363"/>
    </location>
    <ligand>
        <name>ATP</name>
        <dbReference type="ChEBI" id="CHEBI:30616"/>
        <label>2</label>
    </ligand>
</feature>
<dbReference type="SMART" id="SM00382">
    <property type="entry name" value="AAA"/>
    <property type="match status" value="2"/>
</dbReference>
<dbReference type="RefSeq" id="WP_044457225.1">
    <property type="nucleotide sequence ID" value="NZ_CABPSQ010000012.1"/>
</dbReference>
<keyword evidence="4" id="KW-0472">Membrane</keyword>
<evidence type="ECO:0000256" key="14">
    <source>
        <dbReference type="HAMAP-Rule" id="MF_00847"/>
    </source>
</evidence>
<keyword evidence="13 14" id="KW-0648">Protein biosynthesis</keyword>
<dbReference type="PROSITE" id="PS50893">
    <property type="entry name" value="ABC_TRANSPORTER_2"/>
    <property type="match status" value="2"/>
</dbReference>
<comment type="catalytic activity">
    <reaction evidence="14">
        <text>ATP + H2O = ADP + phosphate + H(+)</text>
        <dbReference type="Rhea" id="RHEA:13065"/>
        <dbReference type="ChEBI" id="CHEBI:15377"/>
        <dbReference type="ChEBI" id="CHEBI:15378"/>
        <dbReference type="ChEBI" id="CHEBI:30616"/>
        <dbReference type="ChEBI" id="CHEBI:43474"/>
        <dbReference type="ChEBI" id="CHEBI:456216"/>
    </reaction>
</comment>
<comment type="subunit">
    <text evidence="14">Monomer. Probably contacts ribosomal proteins L1, L5, L33 and S7, the 16S and 23S rRNA and the P-site containing tRNA(fMet).</text>
</comment>
<dbReference type="InterPro" id="IPR022374">
    <property type="entry name" value="EttA"/>
</dbReference>
<dbReference type="PANTHER" id="PTHR43858">
    <property type="entry name" value="ENERGY-DEPENDENT TRANSLATIONAL THROTTLE PROTEIN ETTA"/>
    <property type="match status" value="1"/>
</dbReference>
<dbReference type="PROSITE" id="PS00211">
    <property type="entry name" value="ABC_TRANSPORTER_1"/>
    <property type="match status" value="1"/>
</dbReference>
<dbReference type="GO" id="GO:0016887">
    <property type="term" value="F:ATP hydrolysis activity"/>
    <property type="evidence" value="ECO:0007669"/>
    <property type="project" value="UniProtKB-UniRule"/>
</dbReference>
<dbReference type="InterPro" id="IPR003593">
    <property type="entry name" value="AAA+_ATPase"/>
</dbReference>
<dbReference type="GO" id="GO:0045900">
    <property type="term" value="P:negative regulation of translational elongation"/>
    <property type="evidence" value="ECO:0007669"/>
    <property type="project" value="UniProtKB-UniRule"/>
</dbReference>
<dbReference type="GO" id="GO:0000049">
    <property type="term" value="F:tRNA binding"/>
    <property type="evidence" value="ECO:0007669"/>
    <property type="project" value="UniProtKB-UniRule"/>
</dbReference>
<dbReference type="EMBL" id="CABPSQ010000012">
    <property type="protein sequence ID" value="VVE73404.1"/>
    <property type="molecule type" value="Genomic_DNA"/>
</dbReference>
<dbReference type="GO" id="GO:0019843">
    <property type="term" value="F:rRNA binding"/>
    <property type="evidence" value="ECO:0007669"/>
    <property type="project" value="UniProtKB-UniRule"/>
</dbReference>
<feature type="region of interest" description="Arm" evidence="14">
    <location>
        <begin position="95"/>
        <end position="139"/>
    </location>
</feature>
<keyword evidence="8 14" id="KW-0547">Nucleotide-binding</keyword>
<protein>
    <recommendedName>
        <fullName evidence="14">Energy-dependent translational throttle protein EttA</fullName>
        <ecNumber evidence="14">3.6.1.-</ecNumber>
    </recommendedName>
    <alternativeName>
        <fullName evidence="14">Translational regulatory factor EttA</fullName>
    </alternativeName>
</protein>
<dbReference type="NCBIfam" id="NF008775">
    <property type="entry name" value="PRK11819.1"/>
    <property type="match status" value="1"/>
</dbReference>
<dbReference type="GO" id="GO:0006412">
    <property type="term" value="P:translation"/>
    <property type="evidence" value="ECO:0007669"/>
    <property type="project" value="UniProtKB-KW"/>
</dbReference>
<dbReference type="PANTHER" id="PTHR43858:SF1">
    <property type="entry name" value="ABC TRANSPORTER-RELATED PROTEIN"/>
    <property type="match status" value="1"/>
</dbReference>
<dbReference type="Pfam" id="PF12848">
    <property type="entry name" value="ABC_tran_Xtn"/>
    <property type="match status" value="1"/>
</dbReference>
<evidence type="ECO:0000313" key="16">
    <source>
        <dbReference type="EMBL" id="VVE73404.1"/>
    </source>
</evidence>
<dbReference type="InterPro" id="IPR027417">
    <property type="entry name" value="P-loop_NTPase"/>
</dbReference>
<reference evidence="16 17" key="1">
    <citation type="submission" date="2019-08" db="EMBL/GenBank/DDBJ databases">
        <authorList>
            <person name="Peeters C."/>
        </authorList>
    </citation>
    <scope>NUCLEOTIDE SEQUENCE [LARGE SCALE GENOMIC DNA]</scope>
    <source>
        <strain evidence="16 17">LMG 31118</strain>
    </source>
</reference>
<organism evidence="16 17">
    <name type="scientific">Pandoraea captiosa</name>
    <dbReference type="NCBI Taxonomy" id="2508302"/>
    <lineage>
        <taxon>Bacteria</taxon>
        <taxon>Pseudomonadati</taxon>
        <taxon>Pseudomonadota</taxon>
        <taxon>Betaproteobacteria</taxon>
        <taxon>Burkholderiales</taxon>
        <taxon>Burkholderiaceae</taxon>
        <taxon>Pandoraea</taxon>
    </lineage>
</organism>
<proteinExistence type="inferred from homology"/>
<gene>
    <name evidence="14" type="primary">ettA</name>
    <name evidence="16" type="ORF">PCA31118_04530</name>
</gene>
<dbReference type="InterPro" id="IPR017871">
    <property type="entry name" value="ABC_transporter-like_CS"/>
</dbReference>
<keyword evidence="7 14" id="KW-0677">Repeat</keyword>